<keyword evidence="3" id="KW-1185">Reference proteome</keyword>
<evidence type="ECO:0000256" key="1">
    <source>
        <dbReference type="SAM" id="MobiDB-lite"/>
    </source>
</evidence>
<organism evidence="2 3">
    <name type="scientific">Liparis tanakae</name>
    <name type="common">Tanaka's snailfish</name>
    <dbReference type="NCBI Taxonomy" id="230148"/>
    <lineage>
        <taxon>Eukaryota</taxon>
        <taxon>Metazoa</taxon>
        <taxon>Chordata</taxon>
        <taxon>Craniata</taxon>
        <taxon>Vertebrata</taxon>
        <taxon>Euteleostomi</taxon>
        <taxon>Actinopterygii</taxon>
        <taxon>Neopterygii</taxon>
        <taxon>Teleostei</taxon>
        <taxon>Neoteleostei</taxon>
        <taxon>Acanthomorphata</taxon>
        <taxon>Eupercaria</taxon>
        <taxon>Perciformes</taxon>
        <taxon>Cottioidei</taxon>
        <taxon>Cottales</taxon>
        <taxon>Liparidae</taxon>
        <taxon>Liparis</taxon>
    </lineage>
</organism>
<protein>
    <submittedName>
        <fullName evidence="2">Uncharacterized protein</fullName>
    </submittedName>
</protein>
<feature type="compositionally biased region" description="Polar residues" evidence="1">
    <location>
        <begin position="60"/>
        <end position="73"/>
    </location>
</feature>
<proteinExistence type="predicted"/>
<dbReference type="EMBL" id="SRLO01000316">
    <property type="protein sequence ID" value="TNN61374.1"/>
    <property type="molecule type" value="Genomic_DNA"/>
</dbReference>
<feature type="region of interest" description="Disordered" evidence="1">
    <location>
        <begin position="49"/>
        <end position="73"/>
    </location>
</feature>
<gene>
    <name evidence="2" type="ORF">EYF80_028391</name>
</gene>
<comment type="caution">
    <text evidence="2">The sequence shown here is derived from an EMBL/GenBank/DDBJ whole genome shotgun (WGS) entry which is preliminary data.</text>
</comment>
<evidence type="ECO:0000313" key="3">
    <source>
        <dbReference type="Proteomes" id="UP000314294"/>
    </source>
</evidence>
<dbReference type="Proteomes" id="UP000314294">
    <property type="component" value="Unassembled WGS sequence"/>
</dbReference>
<reference evidence="2 3" key="1">
    <citation type="submission" date="2019-03" db="EMBL/GenBank/DDBJ databases">
        <title>First draft genome of Liparis tanakae, snailfish: a comprehensive survey of snailfish specific genes.</title>
        <authorList>
            <person name="Kim W."/>
            <person name="Song I."/>
            <person name="Jeong J.-H."/>
            <person name="Kim D."/>
            <person name="Kim S."/>
            <person name="Ryu S."/>
            <person name="Song J.Y."/>
            <person name="Lee S.K."/>
        </authorList>
    </citation>
    <scope>NUCLEOTIDE SEQUENCE [LARGE SCALE GENOMIC DNA]</scope>
    <source>
        <tissue evidence="2">Muscle</tissue>
    </source>
</reference>
<feature type="compositionally biased region" description="Basic and acidic residues" evidence="1">
    <location>
        <begin position="49"/>
        <end position="59"/>
    </location>
</feature>
<name>A0A4Z2H937_9TELE</name>
<sequence>MWAKEENVQKVYSHKESEEEEAPLVFFTPCEQRTTCRSGVRHIGAAYDMSERRTGDQGARRNQTHSSHSCWIN</sequence>
<evidence type="ECO:0000313" key="2">
    <source>
        <dbReference type="EMBL" id="TNN61374.1"/>
    </source>
</evidence>
<dbReference type="AlphaFoldDB" id="A0A4Z2H937"/>
<accession>A0A4Z2H937</accession>